<gene>
    <name evidence="1" type="ORF">FDV58_21785</name>
</gene>
<dbReference type="GO" id="GO:0016853">
    <property type="term" value="F:isomerase activity"/>
    <property type="evidence" value="ECO:0007669"/>
    <property type="project" value="UniProtKB-KW"/>
</dbReference>
<dbReference type="Proteomes" id="UP000305095">
    <property type="component" value="Unassembled WGS sequence"/>
</dbReference>
<sequence>MVGAYMFRRLMVLGGVVAIGLALSGCTRCGPIWDDWMQSPKSCKSDHL</sequence>
<protein>
    <submittedName>
        <fullName evidence="1">Peptidylprolyl isomerase</fullName>
    </submittedName>
</protein>
<reference evidence="1 2" key="1">
    <citation type="submission" date="2019-05" db="EMBL/GenBank/DDBJ databases">
        <title>Draft Genome of Bradyrhizobium elkanii strain SEMIA 938, Used in Commercial Inoculants for Lupinus spp. in Brazil.</title>
        <authorList>
            <person name="Hungria M."/>
            <person name="Delamuta J.R.M."/>
            <person name="Ribeiro R.A."/>
            <person name="Nogueira M.A."/>
        </authorList>
    </citation>
    <scope>NUCLEOTIDE SEQUENCE [LARGE SCALE GENOMIC DNA]</scope>
    <source>
        <strain evidence="1 2">Semia 938</strain>
    </source>
</reference>
<keyword evidence="1" id="KW-0413">Isomerase</keyword>
<proteinExistence type="predicted"/>
<comment type="caution">
    <text evidence="1">The sequence shown here is derived from an EMBL/GenBank/DDBJ whole genome shotgun (WGS) entry which is preliminary data.</text>
</comment>
<dbReference type="AlphaFoldDB" id="A0A4U6RWA2"/>
<accession>A0A4U6RWA2</accession>
<evidence type="ECO:0000313" key="2">
    <source>
        <dbReference type="Proteomes" id="UP000305095"/>
    </source>
</evidence>
<name>A0A4U6RWA2_BRAEL</name>
<organism evidence="1 2">
    <name type="scientific">Bradyrhizobium elkanii</name>
    <dbReference type="NCBI Taxonomy" id="29448"/>
    <lineage>
        <taxon>Bacteria</taxon>
        <taxon>Pseudomonadati</taxon>
        <taxon>Pseudomonadota</taxon>
        <taxon>Alphaproteobacteria</taxon>
        <taxon>Hyphomicrobiales</taxon>
        <taxon>Nitrobacteraceae</taxon>
        <taxon>Bradyrhizobium</taxon>
    </lineage>
</organism>
<evidence type="ECO:0000313" key="1">
    <source>
        <dbReference type="EMBL" id="TKV79449.1"/>
    </source>
</evidence>
<dbReference type="EMBL" id="SZZP01000013">
    <property type="protein sequence ID" value="TKV79449.1"/>
    <property type="molecule type" value="Genomic_DNA"/>
</dbReference>